<keyword evidence="1" id="KW-1133">Transmembrane helix</keyword>
<proteinExistence type="predicted"/>
<organism evidence="3">
    <name type="scientific">Arion vulgaris</name>
    <dbReference type="NCBI Taxonomy" id="1028688"/>
    <lineage>
        <taxon>Eukaryota</taxon>
        <taxon>Metazoa</taxon>
        <taxon>Spiralia</taxon>
        <taxon>Lophotrochozoa</taxon>
        <taxon>Mollusca</taxon>
        <taxon>Gastropoda</taxon>
        <taxon>Heterobranchia</taxon>
        <taxon>Euthyneura</taxon>
        <taxon>Panpulmonata</taxon>
        <taxon>Eupulmonata</taxon>
        <taxon>Stylommatophora</taxon>
        <taxon>Helicina</taxon>
        <taxon>Arionoidea</taxon>
        <taxon>Arionidae</taxon>
        <taxon>Arion</taxon>
    </lineage>
</organism>
<evidence type="ECO:0000313" key="3">
    <source>
        <dbReference type="EMBL" id="CEK60976.1"/>
    </source>
</evidence>
<feature type="transmembrane region" description="Helical" evidence="1">
    <location>
        <begin position="32"/>
        <end position="51"/>
    </location>
</feature>
<keyword evidence="1" id="KW-0812">Transmembrane</keyword>
<keyword evidence="1" id="KW-0472">Membrane</keyword>
<reference evidence="3" key="1">
    <citation type="submission" date="2014-12" db="EMBL/GenBank/DDBJ databases">
        <title>Insight into the proteome of Arion vulgaris.</title>
        <authorList>
            <person name="Aradska J."/>
            <person name="Bulat T."/>
            <person name="Smidak R."/>
            <person name="Sarate P."/>
            <person name="Gangsoo J."/>
            <person name="Sialana F."/>
            <person name="Bilban M."/>
            <person name="Lubec G."/>
        </authorList>
    </citation>
    <scope>NUCLEOTIDE SEQUENCE</scope>
    <source>
        <tissue evidence="3">Skin</tissue>
    </source>
</reference>
<evidence type="ECO:0000256" key="1">
    <source>
        <dbReference type="SAM" id="Phobius"/>
    </source>
</evidence>
<name>A0A0B6YZ74_9EUPU</name>
<dbReference type="EMBL" id="HACG01014110">
    <property type="protein sequence ID" value="CEK60975.1"/>
    <property type="molecule type" value="Transcribed_RNA"/>
</dbReference>
<accession>A0A0B6YZ74</accession>
<gene>
    <name evidence="3" type="primary">ORF40931</name>
    <name evidence="2" type="synonym">ORF40928</name>
</gene>
<sequence>MYIALLMLSYVTFCTFPPYKQSSIKLCTSNYVHFPLYIALPTVYITPWYIAPSH</sequence>
<dbReference type="EMBL" id="HACG01014111">
    <property type="protein sequence ID" value="CEK60976.1"/>
    <property type="molecule type" value="Transcribed_RNA"/>
</dbReference>
<dbReference type="AlphaFoldDB" id="A0A0B6YZ74"/>
<evidence type="ECO:0000313" key="2">
    <source>
        <dbReference type="EMBL" id="CEK60975.1"/>
    </source>
</evidence>
<protein>
    <submittedName>
        <fullName evidence="3">Uncharacterized protein</fullName>
    </submittedName>
</protein>